<protein>
    <submittedName>
        <fullName evidence="11">TRP-domain-containing protein</fullName>
    </submittedName>
</protein>
<dbReference type="EMBL" id="KZ824625">
    <property type="protein sequence ID" value="RAK81521.1"/>
    <property type="molecule type" value="Genomic_DNA"/>
</dbReference>
<dbReference type="InterPro" id="IPR040241">
    <property type="entry name" value="TRP_Flc/Pkd2-like"/>
</dbReference>
<feature type="domain" description="ML-like" evidence="10">
    <location>
        <begin position="25"/>
        <end position="163"/>
    </location>
</feature>
<feature type="transmembrane region" description="Helical" evidence="8">
    <location>
        <begin position="377"/>
        <end position="397"/>
    </location>
</feature>
<evidence type="ECO:0000256" key="5">
    <source>
        <dbReference type="ARBA" id="ARBA00022989"/>
    </source>
</evidence>
<evidence type="ECO:0000256" key="4">
    <source>
        <dbReference type="ARBA" id="ARBA00022729"/>
    </source>
</evidence>
<evidence type="ECO:0000259" key="10">
    <source>
        <dbReference type="SMART" id="SM01320"/>
    </source>
</evidence>
<evidence type="ECO:0000256" key="9">
    <source>
        <dbReference type="SAM" id="SignalP"/>
    </source>
</evidence>
<dbReference type="InterPro" id="IPR032800">
    <property type="entry name" value="TRP_N"/>
</dbReference>
<keyword evidence="4 9" id="KW-0732">Signal</keyword>
<evidence type="ECO:0000256" key="7">
    <source>
        <dbReference type="SAM" id="MobiDB-lite"/>
    </source>
</evidence>
<organism evidence="11 12">
    <name type="scientific">Aspergillus fijiensis CBS 313.89</name>
    <dbReference type="NCBI Taxonomy" id="1448319"/>
    <lineage>
        <taxon>Eukaryota</taxon>
        <taxon>Fungi</taxon>
        <taxon>Dikarya</taxon>
        <taxon>Ascomycota</taxon>
        <taxon>Pezizomycotina</taxon>
        <taxon>Eurotiomycetes</taxon>
        <taxon>Eurotiomycetidae</taxon>
        <taxon>Eurotiales</taxon>
        <taxon>Aspergillaceae</taxon>
        <taxon>Aspergillus</taxon>
    </lineage>
</organism>
<dbReference type="VEuPathDB" id="FungiDB:BO72DRAFT_421068"/>
<feature type="transmembrane region" description="Helical" evidence="8">
    <location>
        <begin position="403"/>
        <end position="425"/>
    </location>
</feature>
<dbReference type="GO" id="GO:0055085">
    <property type="term" value="P:transmembrane transport"/>
    <property type="evidence" value="ECO:0007669"/>
    <property type="project" value="TreeGrafter"/>
</dbReference>
<dbReference type="RefSeq" id="XP_040805531.1">
    <property type="nucleotide sequence ID" value="XM_040942751.1"/>
</dbReference>
<accession>A0A8G1S199</accession>
<feature type="transmembrane region" description="Helical" evidence="8">
    <location>
        <begin position="524"/>
        <end position="545"/>
    </location>
</feature>
<evidence type="ECO:0000256" key="6">
    <source>
        <dbReference type="ARBA" id="ARBA00023136"/>
    </source>
</evidence>
<feature type="transmembrane region" description="Helical" evidence="8">
    <location>
        <begin position="492"/>
        <end position="512"/>
    </location>
</feature>
<feature type="region of interest" description="Disordered" evidence="7">
    <location>
        <begin position="618"/>
        <end position="644"/>
    </location>
</feature>
<dbReference type="PANTHER" id="PTHR31145:SF2">
    <property type="entry name" value="FLAVIN CARRIER PROTEIN 2"/>
    <property type="match status" value="1"/>
</dbReference>
<dbReference type="GO" id="GO:0016020">
    <property type="term" value="C:membrane"/>
    <property type="evidence" value="ECO:0007669"/>
    <property type="project" value="UniProtKB-SubCell"/>
</dbReference>
<reference evidence="11 12" key="1">
    <citation type="submission" date="2018-02" db="EMBL/GenBank/DDBJ databases">
        <title>The genomes of Aspergillus section Nigri reveals drivers in fungal speciation.</title>
        <authorList>
            <consortium name="DOE Joint Genome Institute"/>
            <person name="Vesth T.C."/>
            <person name="Nybo J."/>
            <person name="Theobald S."/>
            <person name="Brandl J."/>
            <person name="Frisvad J.C."/>
            <person name="Nielsen K.F."/>
            <person name="Lyhne E.K."/>
            <person name="Kogle M.E."/>
            <person name="Kuo A."/>
            <person name="Riley R."/>
            <person name="Clum A."/>
            <person name="Nolan M."/>
            <person name="Lipzen A."/>
            <person name="Salamov A."/>
            <person name="Henrissat B."/>
            <person name="Wiebenga A."/>
            <person name="De vries R.P."/>
            <person name="Grigoriev I.V."/>
            <person name="Mortensen U.H."/>
            <person name="Andersen M.R."/>
            <person name="Baker S.E."/>
        </authorList>
    </citation>
    <scope>NUCLEOTIDE SEQUENCE [LARGE SCALE GENOMIC DNA]</scope>
    <source>
        <strain evidence="11 12">CBS 313.89</strain>
    </source>
</reference>
<gene>
    <name evidence="11" type="ORF">BO72DRAFT_421068</name>
</gene>
<dbReference type="PANTHER" id="PTHR31145">
    <property type="entry name" value="INTEGRAL MEMBRANE PROTEIN (AFU_ORTHOLOGUE AFUA_7G01610)"/>
    <property type="match status" value="1"/>
</dbReference>
<dbReference type="GeneID" id="63860084"/>
<dbReference type="AlphaFoldDB" id="A0A8G1S199"/>
<feature type="signal peptide" evidence="9">
    <location>
        <begin position="1"/>
        <end position="23"/>
    </location>
</feature>
<dbReference type="Pfam" id="PF06011">
    <property type="entry name" value="TRP"/>
    <property type="match status" value="1"/>
</dbReference>
<feature type="transmembrane region" description="Helical" evidence="8">
    <location>
        <begin position="322"/>
        <end position="344"/>
    </location>
</feature>
<keyword evidence="3 8" id="KW-0812">Transmembrane</keyword>
<evidence type="ECO:0000256" key="8">
    <source>
        <dbReference type="SAM" id="Phobius"/>
    </source>
</evidence>
<evidence type="ECO:0000256" key="2">
    <source>
        <dbReference type="ARBA" id="ARBA00010642"/>
    </source>
</evidence>
<feature type="transmembrane region" description="Helical" evidence="8">
    <location>
        <begin position="467"/>
        <end position="486"/>
    </location>
</feature>
<name>A0A8G1S199_9EURO</name>
<proteinExistence type="inferred from homology"/>
<keyword evidence="5 8" id="KW-1133">Transmembrane helix</keyword>
<sequence length="644" mass="69845">MRAKSQSTCRLLLIISFFRVVLANESISTSALANCGPDTAISVTYFDARLTRSGTLDIAFTGYLNVSGNVTADVVLLVYGYQILNDTISLCDLGLDSLCPLASGALDIPQASVNMSSIVSVIPGIGYTVPDLDSTILVYIYSASARESIACLSADLSNGRTVDQAAVSWVLAAMTGLGLIGCAIAMIGGHLHSATQLSVASLELLSFMQSQAMFGLCSVRLPPIAQSWTQIYQWTIGIVRIGFVQSFGRWYLRATGGTPSTVVDNSKSISVIVEKRGFSDAVLSSGRRFLRRTGSNVSKSNENIVKGITRMAYRAGIESTNVFMTAYFSFMFVAVILFVGLATARLGHAILKRSNNNNLPRWLESAPMRLLNTSRGLCLLFLTVALPSIAPFAFWEFTQLDSAGILVLAITWCAGTIVCLGWTAVRTIFCVQRGQNSGLTAAYTLSSGLIDAKNVRLIQLFHTADRYYFFAIQQLYDFTGGLTIAVSQSAPVAQAITLLVINAIMMGLVIWARPCRERSMNRRAIAVAIIQFLNSICILIFSGIFKGSPMAASVVGVIFCLYNAVYVLVLVGYLLTSWVNAIRIKEPGTQYQSVDDNRESFLNLRASPPTELMDLSTTDCAGSKPRENQCSTLPVHNESEERHT</sequence>
<dbReference type="Pfam" id="PF14558">
    <property type="entry name" value="TRP_N"/>
    <property type="match status" value="1"/>
</dbReference>
<feature type="transmembrane region" description="Helical" evidence="8">
    <location>
        <begin position="551"/>
        <end position="575"/>
    </location>
</feature>
<dbReference type="OrthoDB" id="5212126at2759"/>
<dbReference type="SMART" id="SM01320">
    <property type="entry name" value="TRP_N"/>
    <property type="match status" value="1"/>
</dbReference>
<evidence type="ECO:0000256" key="1">
    <source>
        <dbReference type="ARBA" id="ARBA00004141"/>
    </source>
</evidence>
<keyword evidence="6 8" id="KW-0472">Membrane</keyword>
<feature type="chain" id="PRO_5034661327" evidence="9">
    <location>
        <begin position="24"/>
        <end position="644"/>
    </location>
</feature>
<evidence type="ECO:0000313" key="12">
    <source>
        <dbReference type="Proteomes" id="UP000249789"/>
    </source>
</evidence>
<dbReference type="GO" id="GO:0009272">
    <property type="term" value="P:fungal-type cell wall biogenesis"/>
    <property type="evidence" value="ECO:0007669"/>
    <property type="project" value="TreeGrafter"/>
</dbReference>
<dbReference type="Proteomes" id="UP000249789">
    <property type="component" value="Unassembled WGS sequence"/>
</dbReference>
<dbReference type="InterPro" id="IPR010308">
    <property type="entry name" value="TRP_C"/>
</dbReference>
<evidence type="ECO:0000256" key="3">
    <source>
        <dbReference type="ARBA" id="ARBA00022692"/>
    </source>
</evidence>
<comment type="similarity">
    <text evidence="2">Belongs to the transient receptor potential (TRP) ion channel family.</text>
</comment>
<keyword evidence="12" id="KW-1185">Reference proteome</keyword>
<evidence type="ECO:0000313" key="11">
    <source>
        <dbReference type="EMBL" id="RAK81521.1"/>
    </source>
</evidence>
<comment type="subcellular location">
    <subcellularLocation>
        <location evidence="1">Membrane</location>
        <topology evidence="1">Multi-pass membrane protein</topology>
    </subcellularLocation>
</comment>